<dbReference type="RefSeq" id="WP_161832245.1">
    <property type="nucleotide sequence ID" value="NZ_AP028127.1"/>
</dbReference>
<dbReference type="NCBIfam" id="TIGR04223">
    <property type="entry name" value="quorum_AgrD"/>
    <property type="match status" value="1"/>
</dbReference>
<keyword evidence="2" id="KW-1185">Reference proteome</keyword>
<reference evidence="1" key="1">
    <citation type="journal article" date="2024" name="Int. J. Syst. Evol. Microbiol.">
        <title>Turicibacter faecis sp. nov., isolated from faeces of heart failure mouse model.</title>
        <authorList>
            <person name="Imamura Y."/>
            <person name="Motooka D."/>
            <person name="Nakajima Y."/>
            <person name="Ito S."/>
            <person name="Kitakaze M."/>
            <person name="Iida T."/>
            <person name="Nakamura S."/>
        </authorList>
    </citation>
    <scope>NUCLEOTIDE SEQUENCE</scope>
    <source>
        <strain evidence="1">TC023</strain>
    </source>
</reference>
<dbReference type="EMBL" id="AP028127">
    <property type="protein sequence ID" value="BEH91844.1"/>
    <property type="molecule type" value="Genomic_DNA"/>
</dbReference>
<dbReference type="Proteomes" id="UP001432099">
    <property type="component" value="Chromosome"/>
</dbReference>
<accession>A0ABN6ZDH0</accession>
<gene>
    <name evidence="1" type="ORF">T23_19460</name>
</gene>
<evidence type="ECO:0000313" key="1">
    <source>
        <dbReference type="EMBL" id="BEH91844.1"/>
    </source>
</evidence>
<evidence type="ECO:0008006" key="3">
    <source>
        <dbReference type="Google" id="ProtNLM"/>
    </source>
</evidence>
<protein>
    <recommendedName>
        <fullName evidence="3">Cyclic lactone autoinducer peptide</fullName>
    </recommendedName>
</protein>
<name>A0ABN6ZDH0_9FIRM</name>
<dbReference type="InterPro" id="IPR009229">
    <property type="entry name" value="AgrD"/>
</dbReference>
<sequence>MKNIQKHLMNKLRQETAKSLGKVASKVGDKAIDTTCIGFAYEPDIPQALLTRRVNQKLEETI</sequence>
<proteinExistence type="predicted"/>
<organism evidence="1 2">
    <name type="scientific">Turicibacter faecis</name>
    <dbReference type="NCBI Taxonomy" id="2963365"/>
    <lineage>
        <taxon>Bacteria</taxon>
        <taxon>Bacillati</taxon>
        <taxon>Bacillota</taxon>
        <taxon>Erysipelotrichia</taxon>
        <taxon>Erysipelotrichales</taxon>
        <taxon>Turicibacteraceae</taxon>
        <taxon>Turicibacter</taxon>
    </lineage>
</organism>
<evidence type="ECO:0000313" key="2">
    <source>
        <dbReference type="Proteomes" id="UP001432099"/>
    </source>
</evidence>